<evidence type="ECO:0000313" key="9">
    <source>
        <dbReference type="EMBL" id="MCK8678762.1"/>
    </source>
</evidence>
<dbReference type="Pfam" id="PF03720">
    <property type="entry name" value="UDPG_MGDP_dh_C"/>
    <property type="match status" value="1"/>
</dbReference>
<evidence type="ECO:0000256" key="2">
    <source>
        <dbReference type="ARBA" id="ARBA00006601"/>
    </source>
</evidence>
<name>A0ABT0IBR1_9ACTN</name>
<comment type="similarity">
    <text evidence="2 7">Belongs to the UDP-glucose/GDP-mannose dehydrogenase family.</text>
</comment>
<dbReference type="EMBL" id="JALPTH010000013">
    <property type="protein sequence ID" value="MCK8678762.1"/>
    <property type="molecule type" value="Genomic_DNA"/>
</dbReference>
<protein>
    <recommendedName>
        <fullName evidence="3 7">UDP-glucose 6-dehydrogenase</fullName>
        <ecNumber evidence="3 7">1.1.1.22</ecNumber>
    </recommendedName>
</protein>
<dbReference type="InterPro" id="IPR017476">
    <property type="entry name" value="UDP-Glc/GDP-Man"/>
</dbReference>
<reference evidence="9 10" key="1">
    <citation type="submission" date="2022-04" db="EMBL/GenBank/DDBJ databases">
        <title>Streptomyces sp. nov. LCR6-01 isolated from Lichen of Dirinaria sp.</title>
        <authorList>
            <person name="Kanchanasin P."/>
            <person name="Tanasupawat S."/>
            <person name="Phongsopitanun W."/>
        </authorList>
    </citation>
    <scope>NUCLEOTIDE SEQUENCE [LARGE SCALE GENOMIC DNA]</scope>
    <source>
        <strain evidence="9 10">LCR6-01</strain>
    </source>
</reference>
<dbReference type="EC" id="1.1.1.22" evidence="3 7"/>
<evidence type="ECO:0000256" key="1">
    <source>
        <dbReference type="ARBA" id="ARBA00004701"/>
    </source>
</evidence>
<dbReference type="InterPro" id="IPR036291">
    <property type="entry name" value="NAD(P)-bd_dom_sf"/>
</dbReference>
<evidence type="ECO:0000256" key="3">
    <source>
        <dbReference type="ARBA" id="ARBA00012954"/>
    </source>
</evidence>
<dbReference type="InterPro" id="IPR001732">
    <property type="entry name" value="UDP-Glc/GDP-Man_DH_N"/>
</dbReference>
<comment type="caution">
    <text evidence="9">The sequence shown here is derived from an EMBL/GenBank/DDBJ whole genome shotgun (WGS) entry which is preliminary data.</text>
</comment>
<dbReference type="SUPFAM" id="SSF48179">
    <property type="entry name" value="6-phosphogluconate dehydrogenase C-terminal domain-like"/>
    <property type="match status" value="1"/>
</dbReference>
<dbReference type="PANTHER" id="PTHR43750:SF3">
    <property type="entry name" value="UDP-GLUCOSE 6-DEHYDROGENASE TUAD"/>
    <property type="match status" value="1"/>
</dbReference>
<keyword evidence="4 7" id="KW-0560">Oxidoreductase</keyword>
<sequence>MPAESRRVVVVGTGYVGLTTGACLASLGHRVVCADADAAKVAALRRGEVALLEPDLHELVRDGLDGGRLAFTGDTAAAVDDAEVVFLCLPTPMGLGGAADLAAVEAVAGQIRHRLPAGCVVVDKSTVPVGTAERVAALLGRSDVPVLSNPEFLREGSAVHDFLHPDRIVIGGGDPAALDRVAGLYRALDAPVLRCAAADAELAKYAANFFLAMKLSFANNLAVLCDAVGADVSEVTAAIGLDPRIGPAFLRPGPGWGGSCLPKDTHALLTACEGAGVDFPLLRATIETNVAHQHHLVDRIAADLDAGGRSLAGARLALLGLTFKAGTADLRDSPALAVARLLRARGAVLVAADPALSAETTDLSDLLTLVEDPTEAADGADACVVLTEWPEFRALDWERMAGHMRGRTVHDPRGVLDPDRLARAGLALHGLGRPRVLTG</sequence>
<comment type="pathway">
    <text evidence="1">Nucleotide-sugar biosynthesis; UDP-alpha-D-glucuronate biosynthesis; UDP-alpha-D-glucuronate from UDP-alpha-D-glucose: step 1/1.</text>
</comment>
<keyword evidence="10" id="KW-1185">Reference proteome</keyword>
<organism evidence="9 10">
    <name type="scientific">Streptomyces lichenis</name>
    <dbReference type="NCBI Taxonomy" id="2306967"/>
    <lineage>
        <taxon>Bacteria</taxon>
        <taxon>Bacillati</taxon>
        <taxon>Actinomycetota</taxon>
        <taxon>Actinomycetes</taxon>
        <taxon>Kitasatosporales</taxon>
        <taxon>Streptomycetaceae</taxon>
        <taxon>Streptomyces</taxon>
    </lineage>
</organism>
<evidence type="ECO:0000259" key="8">
    <source>
        <dbReference type="SMART" id="SM00984"/>
    </source>
</evidence>
<dbReference type="PIRSF" id="PIRSF000124">
    <property type="entry name" value="UDPglc_GDPman_dh"/>
    <property type="match status" value="1"/>
</dbReference>
<dbReference type="InterPro" id="IPR014026">
    <property type="entry name" value="UDP-Glc/GDP-Man_DH_dimer"/>
</dbReference>
<proteinExistence type="inferred from homology"/>
<dbReference type="InterPro" id="IPR036220">
    <property type="entry name" value="UDP-Glc/GDP-Man_DH_C_sf"/>
</dbReference>
<dbReference type="PANTHER" id="PTHR43750">
    <property type="entry name" value="UDP-GLUCOSE 6-DEHYDROGENASE TUAD"/>
    <property type="match status" value="1"/>
</dbReference>
<evidence type="ECO:0000256" key="7">
    <source>
        <dbReference type="PIRNR" id="PIRNR000124"/>
    </source>
</evidence>
<dbReference type="RefSeq" id="WP_248634403.1">
    <property type="nucleotide sequence ID" value="NZ_JALPTH010000013.1"/>
</dbReference>
<gene>
    <name evidence="9" type="ORF">M1O15_15460</name>
</gene>
<dbReference type="PIRSF" id="PIRSF500134">
    <property type="entry name" value="UDPglc_DH_bac"/>
    <property type="match status" value="1"/>
</dbReference>
<dbReference type="InterPro" id="IPR008927">
    <property type="entry name" value="6-PGluconate_DH-like_C_sf"/>
</dbReference>
<dbReference type="Pfam" id="PF03721">
    <property type="entry name" value="UDPG_MGDP_dh_N"/>
    <property type="match status" value="1"/>
</dbReference>
<dbReference type="NCBIfam" id="TIGR03026">
    <property type="entry name" value="NDP-sugDHase"/>
    <property type="match status" value="1"/>
</dbReference>
<dbReference type="SMART" id="SM00984">
    <property type="entry name" value="UDPG_MGDP_dh_C"/>
    <property type="match status" value="1"/>
</dbReference>
<comment type="catalytic activity">
    <reaction evidence="6 7">
        <text>UDP-alpha-D-glucose + 2 NAD(+) + H2O = UDP-alpha-D-glucuronate + 2 NADH + 3 H(+)</text>
        <dbReference type="Rhea" id="RHEA:23596"/>
        <dbReference type="ChEBI" id="CHEBI:15377"/>
        <dbReference type="ChEBI" id="CHEBI:15378"/>
        <dbReference type="ChEBI" id="CHEBI:57540"/>
        <dbReference type="ChEBI" id="CHEBI:57945"/>
        <dbReference type="ChEBI" id="CHEBI:58052"/>
        <dbReference type="ChEBI" id="CHEBI:58885"/>
        <dbReference type="EC" id="1.1.1.22"/>
    </reaction>
</comment>
<feature type="domain" description="UDP-glucose/GDP-mannose dehydrogenase C-terminal" evidence="8">
    <location>
        <begin position="317"/>
        <end position="418"/>
    </location>
</feature>
<keyword evidence="5 7" id="KW-0520">NAD</keyword>
<dbReference type="Pfam" id="PF00984">
    <property type="entry name" value="UDPG_MGDP_dh"/>
    <property type="match status" value="1"/>
</dbReference>
<evidence type="ECO:0000256" key="6">
    <source>
        <dbReference type="ARBA" id="ARBA00047473"/>
    </source>
</evidence>
<evidence type="ECO:0000256" key="4">
    <source>
        <dbReference type="ARBA" id="ARBA00023002"/>
    </source>
</evidence>
<dbReference type="SUPFAM" id="SSF51735">
    <property type="entry name" value="NAD(P)-binding Rossmann-fold domains"/>
    <property type="match status" value="1"/>
</dbReference>
<dbReference type="SUPFAM" id="SSF52413">
    <property type="entry name" value="UDP-glucose/GDP-mannose dehydrogenase C-terminal domain"/>
    <property type="match status" value="1"/>
</dbReference>
<dbReference type="Proteomes" id="UP001522868">
    <property type="component" value="Unassembled WGS sequence"/>
</dbReference>
<dbReference type="PROSITE" id="PS51257">
    <property type="entry name" value="PROKAR_LIPOPROTEIN"/>
    <property type="match status" value="1"/>
</dbReference>
<dbReference type="InterPro" id="IPR028357">
    <property type="entry name" value="UDPglc_DH_bac"/>
</dbReference>
<evidence type="ECO:0000256" key="5">
    <source>
        <dbReference type="ARBA" id="ARBA00023027"/>
    </source>
</evidence>
<dbReference type="InterPro" id="IPR014027">
    <property type="entry name" value="UDP-Glc/GDP-Man_DH_C"/>
</dbReference>
<evidence type="ECO:0000313" key="10">
    <source>
        <dbReference type="Proteomes" id="UP001522868"/>
    </source>
</evidence>
<dbReference type="Gene3D" id="3.40.50.720">
    <property type="entry name" value="NAD(P)-binding Rossmann-like Domain"/>
    <property type="match status" value="2"/>
</dbReference>
<dbReference type="Gene3D" id="1.20.5.100">
    <property type="entry name" value="Cytochrome c1, transmembrane anchor, C-terminal"/>
    <property type="match status" value="1"/>
</dbReference>
<accession>A0ABT0IBR1</accession>